<dbReference type="AlphaFoldDB" id="A0A182IHT3"/>
<protein>
    <submittedName>
        <fullName evidence="1">Uncharacterized protein</fullName>
    </submittedName>
</protein>
<accession>A0A182IHT3</accession>
<name>A0A182IHT3_ANOAR</name>
<reference evidence="1" key="1">
    <citation type="submission" date="2022-08" db="UniProtKB">
        <authorList>
            <consortium name="EnsemblMetazoa"/>
        </authorList>
    </citation>
    <scope>IDENTIFICATION</scope>
    <source>
        <strain evidence="1">Dongola</strain>
    </source>
</reference>
<proteinExistence type="predicted"/>
<evidence type="ECO:0000313" key="1">
    <source>
        <dbReference type="EnsemblMetazoa" id="AARA015007-PA"/>
    </source>
</evidence>
<dbReference type="EnsemblMetazoa" id="AARA015007-RA">
    <property type="protein sequence ID" value="AARA015007-PA"/>
    <property type="gene ID" value="AARA015007"/>
</dbReference>
<evidence type="ECO:0000313" key="2">
    <source>
        <dbReference type="Proteomes" id="UP000075840"/>
    </source>
</evidence>
<dbReference type="Proteomes" id="UP000075840">
    <property type="component" value="Unassembled WGS sequence"/>
</dbReference>
<keyword evidence="2" id="KW-1185">Reference proteome</keyword>
<dbReference type="EMBL" id="APCN01004968">
    <property type="status" value="NOT_ANNOTATED_CDS"/>
    <property type="molecule type" value="Genomic_DNA"/>
</dbReference>
<organism evidence="1 2">
    <name type="scientific">Anopheles arabiensis</name>
    <name type="common">Mosquito</name>
    <dbReference type="NCBI Taxonomy" id="7173"/>
    <lineage>
        <taxon>Eukaryota</taxon>
        <taxon>Metazoa</taxon>
        <taxon>Ecdysozoa</taxon>
        <taxon>Arthropoda</taxon>
        <taxon>Hexapoda</taxon>
        <taxon>Insecta</taxon>
        <taxon>Pterygota</taxon>
        <taxon>Neoptera</taxon>
        <taxon>Endopterygota</taxon>
        <taxon>Diptera</taxon>
        <taxon>Nematocera</taxon>
        <taxon>Culicoidea</taxon>
        <taxon>Culicidae</taxon>
        <taxon>Anophelinae</taxon>
        <taxon>Anopheles</taxon>
    </lineage>
</organism>
<sequence>MLAPSSYRRYRQFLANSKRFPDILYVAFSVHYPARFACGPKVDTSAFKLATHRTCLHQVCRLDYCW</sequence>
<dbReference type="VEuPathDB" id="VectorBase:AARA015007"/>